<evidence type="ECO:0000256" key="5">
    <source>
        <dbReference type="ARBA" id="ARBA00022989"/>
    </source>
</evidence>
<feature type="transmembrane region" description="Helical" evidence="7">
    <location>
        <begin position="316"/>
        <end position="340"/>
    </location>
</feature>
<comment type="similarity">
    <text evidence="2">Belongs to the SLC29A/ENT transporter (TC 2.A.57) family.</text>
</comment>
<dbReference type="PANTHER" id="PTHR10332:SF88">
    <property type="entry name" value="EQUILIBRATIVE NUCLEOSIDE TRANSPORTER 1, ISOFORM A"/>
    <property type="match status" value="1"/>
</dbReference>
<dbReference type="PRINTS" id="PR01130">
    <property type="entry name" value="DERENTRNSPRT"/>
</dbReference>
<evidence type="ECO:0008006" key="10">
    <source>
        <dbReference type="Google" id="ProtNLM"/>
    </source>
</evidence>
<evidence type="ECO:0000313" key="9">
    <source>
        <dbReference type="Proteomes" id="UP001168821"/>
    </source>
</evidence>
<organism evidence="8 9">
    <name type="scientific">Zophobas morio</name>
    <dbReference type="NCBI Taxonomy" id="2755281"/>
    <lineage>
        <taxon>Eukaryota</taxon>
        <taxon>Metazoa</taxon>
        <taxon>Ecdysozoa</taxon>
        <taxon>Arthropoda</taxon>
        <taxon>Hexapoda</taxon>
        <taxon>Insecta</taxon>
        <taxon>Pterygota</taxon>
        <taxon>Neoptera</taxon>
        <taxon>Endopterygota</taxon>
        <taxon>Coleoptera</taxon>
        <taxon>Polyphaga</taxon>
        <taxon>Cucujiformia</taxon>
        <taxon>Tenebrionidae</taxon>
        <taxon>Zophobas</taxon>
    </lineage>
</organism>
<dbReference type="GO" id="GO:0005337">
    <property type="term" value="F:nucleoside transmembrane transporter activity"/>
    <property type="evidence" value="ECO:0007669"/>
    <property type="project" value="InterPro"/>
</dbReference>
<dbReference type="InterPro" id="IPR002259">
    <property type="entry name" value="Eqnu_transpt"/>
</dbReference>
<keyword evidence="6 7" id="KW-0472">Membrane</keyword>
<evidence type="ECO:0000256" key="7">
    <source>
        <dbReference type="SAM" id="Phobius"/>
    </source>
</evidence>
<protein>
    <recommendedName>
        <fullName evidence="10">Equilibrative nucleoside transporter 3</fullName>
    </recommendedName>
</protein>
<dbReference type="EMBL" id="JALNTZ010000004">
    <property type="protein sequence ID" value="KAJ3656333.1"/>
    <property type="molecule type" value="Genomic_DNA"/>
</dbReference>
<evidence type="ECO:0000256" key="3">
    <source>
        <dbReference type="ARBA" id="ARBA00022448"/>
    </source>
</evidence>
<dbReference type="Pfam" id="PF01733">
    <property type="entry name" value="Nucleoside_tran"/>
    <property type="match status" value="1"/>
</dbReference>
<feature type="transmembrane region" description="Helical" evidence="7">
    <location>
        <begin position="84"/>
        <end position="107"/>
    </location>
</feature>
<dbReference type="AlphaFoldDB" id="A0AA38MHG1"/>
<reference evidence="8" key="1">
    <citation type="journal article" date="2023" name="G3 (Bethesda)">
        <title>Whole genome assemblies of Zophobas morio and Tenebrio molitor.</title>
        <authorList>
            <person name="Kaur S."/>
            <person name="Stinson S.A."/>
            <person name="diCenzo G.C."/>
        </authorList>
    </citation>
    <scope>NUCLEOTIDE SEQUENCE</scope>
    <source>
        <strain evidence="8">QUZm001</strain>
    </source>
</reference>
<comment type="subcellular location">
    <subcellularLocation>
        <location evidence="1">Membrane</location>
        <topology evidence="1">Multi-pass membrane protein</topology>
    </subcellularLocation>
</comment>
<keyword evidence="4 7" id="KW-0812">Transmembrane</keyword>
<dbReference type="PANTHER" id="PTHR10332">
    <property type="entry name" value="EQUILIBRATIVE NUCLEOSIDE TRANSPORTER"/>
    <property type="match status" value="1"/>
</dbReference>
<feature type="transmembrane region" description="Helical" evidence="7">
    <location>
        <begin position="33"/>
        <end position="53"/>
    </location>
</feature>
<feature type="transmembrane region" description="Helical" evidence="7">
    <location>
        <begin position="391"/>
        <end position="411"/>
    </location>
</feature>
<feature type="transmembrane region" description="Helical" evidence="7">
    <location>
        <begin position="114"/>
        <end position="133"/>
    </location>
</feature>
<keyword evidence="9" id="KW-1185">Reference proteome</keyword>
<dbReference type="Proteomes" id="UP001168821">
    <property type="component" value="Unassembled WGS sequence"/>
</dbReference>
<feature type="transmembrane region" description="Helical" evidence="7">
    <location>
        <begin position="284"/>
        <end position="304"/>
    </location>
</feature>
<keyword evidence="3" id="KW-0813">Transport</keyword>
<evidence type="ECO:0000256" key="1">
    <source>
        <dbReference type="ARBA" id="ARBA00004141"/>
    </source>
</evidence>
<sequence length="414" mass="46877">MANEMKAKSQVSLISSSHPEKIQEADAPEDKFYVVYIVFFFMGLVHLLPWSFFNTANGYWMYKFRNTTTNDTHSKFRTTLQAEFNASIMITLQVSQVAFLIIGLLYGRFISVRVRFIGILSIVLILFVTLTAFVKIDTDSWQEGFFAMVMILTFGINSMNSVFTITLYTAISNFPHHYLAPYLAGTGISTIFTALLQILSLATGFTLILVVITTGRNQFYLYYMQNYTKNQEEKHMSFQEGIRLFKKVWSPIAMMGLFVITSSMSPTTLVVSEGEQNGVWNDKYFVPVITFLLYAVCELLGQILGFRFAPKNLPGIVWVLIAFVRMVVIFPLFMLCNAQPRHHLPVVLPHDYQYILVVISGAISGGYILSRSTYITASLVKPEELKDAYHVQMLLIGVETGILSFLSIVAVDLL</sequence>
<feature type="transmembrane region" description="Helical" evidence="7">
    <location>
        <begin position="244"/>
        <end position="264"/>
    </location>
</feature>
<gene>
    <name evidence="8" type="ORF">Zmor_015417</name>
</gene>
<accession>A0AA38MHG1</accession>
<evidence type="ECO:0000256" key="4">
    <source>
        <dbReference type="ARBA" id="ARBA00022692"/>
    </source>
</evidence>
<dbReference type="GO" id="GO:0005886">
    <property type="term" value="C:plasma membrane"/>
    <property type="evidence" value="ECO:0007669"/>
    <property type="project" value="TreeGrafter"/>
</dbReference>
<feature type="transmembrane region" description="Helical" evidence="7">
    <location>
        <begin position="352"/>
        <end position="370"/>
    </location>
</feature>
<proteinExistence type="inferred from homology"/>
<feature type="transmembrane region" description="Helical" evidence="7">
    <location>
        <begin position="145"/>
        <end position="171"/>
    </location>
</feature>
<evidence type="ECO:0000256" key="6">
    <source>
        <dbReference type="ARBA" id="ARBA00023136"/>
    </source>
</evidence>
<name>A0AA38MHG1_9CUCU</name>
<evidence type="ECO:0000313" key="8">
    <source>
        <dbReference type="EMBL" id="KAJ3656333.1"/>
    </source>
</evidence>
<keyword evidence="5 7" id="KW-1133">Transmembrane helix</keyword>
<comment type="caution">
    <text evidence="8">The sequence shown here is derived from an EMBL/GenBank/DDBJ whole genome shotgun (WGS) entry which is preliminary data.</text>
</comment>
<evidence type="ECO:0000256" key="2">
    <source>
        <dbReference type="ARBA" id="ARBA00007965"/>
    </source>
</evidence>